<name>A0AA39G9H5_SARSR</name>
<protein>
    <recommendedName>
        <fullName evidence="1">PA14 domain-containing protein</fullName>
    </recommendedName>
</protein>
<dbReference type="Proteomes" id="UP001175261">
    <property type="component" value="Unassembled WGS sequence"/>
</dbReference>
<dbReference type="AlphaFoldDB" id="A0AA39G9H5"/>
<dbReference type="InterPro" id="IPR037524">
    <property type="entry name" value="PA14/GLEYA"/>
</dbReference>
<keyword evidence="3" id="KW-1185">Reference proteome</keyword>
<reference evidence="2" key="1">
    <citation type="submission" date="2022-10" db="EMBL/GenBank/DDBJ databases">
        <title>Determination and structural analysis of whole genome sequence of Sarocladium strictum F4-1.</title>
        <authorList>
            <person name="Hu L."/>
            <person name="Jiang Y."/>
        </authorList>
    </citation>
    <scope>NUCLEOTIDE SEQUENCE</scope>
    <source>
        <strain evidence="2">F4-1</strain>
    </source>
</reference>
<proteinExistence type="predicted"/>
<dbReference type="Pfam" id="PF10528">
    <property type="entry name" value="GLEYA"/>
    <property type="match status" value="1"/>
</dbReference>
<evidence type="ECO:0000313" key="2">
    <source>
        <dbReference type="EMBL" id="KAK0383182.1"/>
    </source>
</evidence>
<accession>A0AA39G9H5</accession>
<comment type="caution">
    <text evidence="2">The sequence shown here is derived from an EMBL/GenBank/DDBJ whole genome shotgun (WGS) entry which is preliminary data.</text>
</comment>
<organism evidence="2 3">
    <name type="scientific">Sarocladium strictum</name>
    <name type="common">Black bundle disease fungus</name>
    <name type="synonym">Acremonium strictum</name>
    <dbReference type="NCBI Taxonomy" id="5046"/>
    <lineage>
        <taxon>Eukaryota</taxon>
        <taxon>Fungi</taxon>
        <taxon>Dikarya</taxon>
        <taxon>Ascomycota</taxon>
        <taxon>Pezizomycotina</taxon>
        <taxon>Sordariomycetes</taxon>
        <taxon>Hypocreomycetidae</taxon>
        <taxon>Hypocreales</taxon>
        <taxon>Sarocladiaceae</taxon>
        <taxon>Sarocladium</taxon>
    </lineage>
</organism>
<evidence type="ECO:0000313" key="3">
    <source>
        <dbReference type="Proteomes" id="UP001175261"/>
    </source>
</evidence>
<dbReference type="EMBL" id="JAPDFR010000009">
    <property type="protein sequence ID" value="KAK0383182.1"/>
    <property type="molecule type" value="Genomic_DNA"/>
</dbReference>
<dbReference type="InterPro" id="IPR018871">
    <property type="entry name" value="GLEYA_adhesin_domain"/>
</dbReference>
<feature type="domain" description="PA14" evidence="1">
    <location>
        <begin position="237"/>
        <end position="390"/>
    </location>
</feature>
<dbReference type="PROSITE" id="PS51820">
    <property type="entry name" value="PA14"/>
    <property type="match status" value="1"/>
</dbReference>
<evidence type="ECO:0000259" key="1">
    <source>
        <dbReference type="PROSITE" id="PS51820"/>
    </source>
</evidence>
<sequence length="415" mass="44480">MSDPNNGDFTGISPPVPRTCPAQRLQGAKDDPRLVNDPACPTALSVIFTEVLHGTDVVGTCKLFRTGGYSAAACGGDMHDYAYMTSPPAIDIPEPMTILCSTECPHAHGQQYSAKYGEAFTMYCGKRHGTEVIHQDSRETFQDCMDACSRLLPCHSVDYHASSKICYYGKQHSEPQVEASGFASARSVGCAGACSSGGACCQQGPSLEVDDASKPLPPPTQCGNQGIQWAQFTNNQGYNNDGSYSQFRPEVYKGQAPGVSGVTSTIGGIDTMGGQQISVYGSSQRFSGDFFALHHKGYLYASVEGEYKFTVRKVDDALFLWLGDPAIKGWTRSNANLVLGLHGTGSEVVRLARGEYMAFRVVFVQAQAGARFALEIEGPDGQIIADSQTASSPWILQYSCDGTSAPEFSPWGAED</sequence>
<gene>
    <name evidence="2" type="ORF">NLU13_9095</name>
</gene>
<dbReference type="Gene3D" id="2.60.120.1560">
    <property type="match status" value="1"/>
</dbReference>